<evidence type="ECO:0000256" key="1">
    <source>
        <dbReference type="SAM" id="MobiDB-lite"/>
    </source>
</evidence>
<organism evidence="2">
    <name type="scientific">Culex pipiens</name>
    <name type="common">House mosquito</name>
    <dbReference type="NCBI Taxonomy" id="7175"/>
    <lineage>
        <taxon>Eukaryota</taxon>
        <taxon>Metazoa</taxon>
        <taxon>Ecdysozoa</taxon>
        <taxon>Arthropoda</taxon>
        <taxon>Hexapoda</taxon>
        <taxon>Insecta</taxon>
        <taxon>Pterygota</taxon>
        <taxon>Neoptera</taxon>
        <taxon>Endopterygota</taxon>
        <taxon>Diptera</taxon>
        <taxon>Nematocera</taxon>
        <taxon>Culicoidea</taxon>
        <taxon>Culicidae</taxon>
        <taxon>Culicinae</taxon>
        <taxon>Culicini</taxon>
        <taxon>Culex</taxon>
        <taxon>Culex</taxon>
    </lineage>
</organism>
<protein>
    <submittedName>
        <fullName evidence="2">(northern house mosquito) hypothetical protein</fullName>
    </submittedName>
</protein>
<dbReference type="AlphaFoldDB" id="A0A8D8HKN2"/>
<dbReference type="EMBL" id="HBUE01215648">
    <property type="protein sequence ID" value="CAG6536818.1"/>
    <property type="molecule type" value="Transcribed_RNA"/>
</dbReference>
<feature type="region of interest" description="Disordered" evidence="1">
    <location>
        <begin position="1"/>
        <end position="133"/>
    </location>
</feature>
<evidence type="ECO:0000313" key="2">
    <source>
        <dbReference type="EMBL" id="CAG6536818.1"/>
    </source>
</evidence>
<name>A0A8D8HKN2_CULPI</name>
<reference evidence="2" key="1">
    <citation type="submission" date="2021-05" db="EMBL/GenBank/DDBJ databases">
        <authorList>
            <person name="Alioto T."/>
            <person name="Alioto T."/>
            <person name="Gomez Garrido J."/>
        </authorList>
    </citation>
    <scope>NUCLEOTIDE SEQUENCE</scope>
</reference>
<dbReference type="EMBL" id="HBUE01322209">
    <property type="protein sequence ID" value="CAG6588818.1"/>
    <property type="molecule type" value="Transcribed_RNA"/>
</dbReference>
<feature type="compositionally biased region" description="Low complexity" evidence="1">
    <location>
        <begin position="111"/>
        <end position="122"/>
    </location>
</feature>
<accession>A0A8D8HKN2</accession>
<sequence>MASSSERSARTPPATRSSCRRTIPPTARPEPSASTLSVRSRPAKTRAVPPTRRRPLSSSPPSPRGWTFRSCTATRISRTPDFGPSPEVAWLPSSVTATSGPRITPTPPPSATWSPATRSATWPEIPASTRTPV</sequence>
<proteinExistence type="predicted"/>